<feature type="non-terminal residue" evidence="2">
    <location>
        <position position="21"/>
    </location>
</feature>
<feature type="non-terminal residue" evidence="2">
    <location>
        <position position="1"/>
    </location>
</feature>
<protein>
    <submittedName>
        <fullName evidence="2">Uncharacterized protein</fullName>
    </submittedName>
</protein>
<gene>
    <name evidence="2" type="ORF">AVDCRST_MAG88-1587</name>
</gene>
<proteinExistence type="predicted"/>
<reference evidence="2" key="1">
    <citation type="submission" date="2020-02" db="EMBL/GenBank/DDBJ databases">
        <authorList>
            <person name="Meier V. D."/>
        </authorList>
    </citation>
    <scope>NUCLEOTIDE SEQUENCE</scope>
    <source>
        <strain evidence="2">AVDCRST_MAG88</strain>
    </source>
</reference>
<evidence type="ECO:0000256" key="1">
    <source>
        <dbReference type="SAM" id="MobiDB-lite"/>
    </source>
</evidence>
<evidence type="ECO:0000313" key="2">
    <source>
        <dbReference type="EMBL" id="CAA9562143.1"/>
    </source>
</evidence>
<dbReference type="EMBL" id="CADCWM010000471">
    <property type="protein sequence ID" value="CAA9562143.1"/>
    <property type="molecule type" value="Genomic_DNA"/>
</dbReference>
<organism evidence="2">
    <name type="scientific">uncultured Thermomicrobiales bacterium</name>
    <dbReference type="NCBI Taxonomy" id="1645740"/>
    <lineage>
        <taxon>Bacteria</taxon>
        <taxon>Pseudomonadati</taxon>
        <taxon>Thermomicrobiota</taxon>
        <taxon>Thermomicrobia</taxon>
        <taxon>Thermomicrobiales</taxon>
        <taxon>environmental samples</taxon>
    </lineage>
</organism>
<feature type="region of interest" description="Disordered" evidence="1">
    <location>
        <begin position="1"/>
        <end position="21"/>
    </location>
</feature>
<name>A0A6J4UWW6_9BACT</name>
<sequence>RVRAREAAGLRRRSPAASRAL</sequence>
<dbReference type="AlphaFoldDB" id="A0A6J4UWW6"/>
<accession>A0A6J4UWW6</accession>